<accession>A0A5C6D0P0</accession>
<comment type="caution">
    <text evidence="2">The sequence shown here is derived from an EMBL/GenBank/DDBJ whole genome shotgun (WGS) entry which is preliminary data.</text>
</comment>
<feature type="signal peptide" evidence="1">
    <location>
        <begin position="1"/>
        <end position="23"/>
    </location>
</feature>
<dbReference type="EMBL" id="SJPS01000002">
    <property type="protein sequence ID" value="TWU28449.1"/>
    <property type="molecule type" value="Genomic_DNA"/>
</dbReference>
<dbReference type="Proteomes" id="UP000318437">
    <property type="component" value="Unassembled WGS sequence"/>
</dbReference>
<evidence type="ECO:0000313" key="2">
    <source>
        <dbReference type="EMBL" id="TWU28449.1"/>
    </source>
</evidence>
<dbReference type="RefSeq" id="WP_146449930.1">
    <property type="nucleotide sequence ID" value="NZ_SJPS01000002.1"/>
</dbReference>
<gene>
    <name evidence="2" type="ORF">Pla144_17390</name>
</gene>
<sequence precursor="true">MHRLLEILRGCLLLFTCGLPALAQDYHAIQVLDSETGRGVPLVKIQANGQDYFTDSNGLLAFGTQGELDQNVDFSLSSYGYTSSVWPLLTTIGTTSQVTIQREQFAERLYRVTGKGIYQDTVLLGQIAPIQKPLINANVKGQDSVQSVIYKGQLHWFWGDTLYDVGFGNFRTSGATSQIPGQGGLDPAVGVDLSYYVDAAGSSKQMMPLSQPGPVWIDGLFTVHDNSGREVMLTHYSRRDPKNALGAQVEHGLARFNDSQELFQRHQVYPLSAPIVASGHSFEHTLGGQEYIYFAESYPNIRVKKNWNDVNDPAQWEAFTPLIEGSLYDPADPPLELDFQGKPVYGWKKNTQPMNTDMMEQLAQNGFIQRDESPFRLKDFVTGDDVRLHRASVYWNEYRENWIMIGNQAFGDSFLGEVWFAEAPTPEGPWENAVKVVTHHDGAENYTLYNPKQHPYFSEEGGRYIYFEGTYANTFSGNPIATPLYDYNQVMYRLDLSLIPSLSMAAIPGDFGHNGFVDSSDLAIWKKGYGDNESSIADADGDADTDGEDFLTWQRNFTGSASLSAARVPEPGGVLLVISNLMMLSLKRRPERVERVPA</sequence>
<reference evidence="2 3" key="1">
    <citation type="submission" date="2019-02" db="EMBL/GenBank/DDBJ databases">
        <title>Deep-cultivation of Planctomycetes and their phenomic and genomic characterization uncovers novel biology.</title>
        <authorList>
            <person name="Wiegand S."/>
            <person name="Jogler M."/>
            <person name="Boedeker C."/>
            <person name="Pinto D."/>
            <person name="Vollmers J."/>
            <person name="Rivas-Marin E."/>
            <person name="Kohn T."/>
            <person name="Peeters S.H."/>
            <person name="Heuer A."/>
            <person name="Rast P."/>
            <person name="Oberbeckmann S."/>
            <person name="Bunk B."/>
            <person name="Jeske O."/>
            <person name="Meyerdierks A."/>
            <person name="Storesund J.E."/>
            <person name="Kallscheuer N."/>
            <person name="Luecker S."/>
            <person name="Lage O.M."/>
            <person name="Pohl T."/>
            <person name="Merkel B.J."/>
            <person name="Hornburger P."/>
            <person name="Mueller R.-W."/>
            <person name="Bruemmer F."/>
            <person name="Labrenz M."/>
            <person name="Spormann A.M."/>
            <person name="Op Den Camp H."/>
            <person name="Overmann J."/>
            <person name="Amann R."/>
            <person name="Jetten M.S.M."/>
            <person name="Mascher T."/>
            <person name="Medema M.H."/>
            <person name="Devos D.P."/>
            <person name="Kaster A.-K."/>
            <person name="Ovreas L."/>
            <person name="Rohde M."/>
            <person name="Galperin M.Y."/>
            <person name="Jogler C."/>
        </authorList>
    </citation>
    <scope>NUCLEOTIDE SEQUENCE [LARGE SCALE GENOMIC DNA]</scope>
    <source>
        <strain evidence="2 3">Pla144</strain>
    </source>
</reference>
<organism evidence="2 3">
    <name type="scientific">Bythopirellula polymerisocia</name>
    <dbReference type="NCBI Taxonomy" id="2528003"/>
    <lineage>
        <taxon>Bacteria</taxon>
        <taxon>Pseudomonadati</taxon>
        <taxon>Planctomycetota</taxon>
        <taxon>Planctomycetia</taxon>
        <taxon>Pirellulales</taxon>
        <taxon>Lacipirellulaceae</taxon>
        <taxon>Bythopirellula</taxon>
    </lineage>
</organism>
<evidence type="ECO:0000256" key="1">
    <source>
        <dbReference type="SAM" id="SignalP"/>
    </source>
</evidence>
<keyword evidence="3" id="KW-1185">Reference proteome</keyword>
<protein>
    <submittedName>
        <fullName evidence="2">Uncharacterized protein</fullName>
    </submittedName>
</protein>
<proteinExistence type="predicted"/>
<feature type="chain" id="PRO_5023041812" evidence="1">
    <location>
        <begin position="24"/>
        <end position="598"/>
    </location>
</feature>
<keyword evidence="1" id="KW-0732">Signal</keyword>
<name>A0A5C6D0P0_9BACT</name>
<evidence type="ECO:0000313" key="3">
    <source>
        <dbReference type="Proteomes" id="UP000318437"/>
    </source>
</evidence>
<dbReference type="OrthoDB" id="210667at2"/>
<dbReference type="AlphaFoldDB" id="A0A5C6D0P0"/>